<dbReference type="InterPro" id="IPR036047">
    <property type="entry name" value="F-box-like_dom_sf"/>
</dbReference>
<evidence type="ECO:0000313" key="6">
    <source>
        <dbReference type="Proteomes" id="UP000054558"/>
    </source>
</evidence>
<feature type="compositionally biased region" description="Basic and acidic residues" evidence="3">
    <location>
        <begin position="14"/>
        <end position="31"/>
    </location>
</feature>
<dbReference type="Proteomes" id="UP000054558">
    <property type="component" value="Unassembled WGS sequence"/>
</dbReference>
<name>A0A1Y1I9K2_KLENI</name>
<sequence>MESPGRGSAIEVDAGSRRSDDSDEEYARQLEADLLSCGEESNEEEEVEGCMPPMRKEESPEGAAESSLRHQKAGGGVEGRSGNRERETVSDQEGPERSGAEAKPLEIQVGSAQRLKGPSEGYLLGCFAWLPSELLMHVMKFFSAEDLCVVARVNSTFRALSSDEGLWRSLYCNRWGPPPATDRRRSSRVRGKSWKQLYFERDGSEMRETLRNAPPEYREIYGQMAAAKRSQTPAVQQVHQVHSGDFVKVDTSVADQIRDWKAKQTFEAGAGHVCSGQRCSYHRIGDVFICERTGNIHVCDETCREMVSDPASDLLVCGISGRCFDRWVTPAEEEEAGAQARAVEEQDTYAMGGRLAQAYYLGYNCSDEEELDAALTKVMYSC</sequence>
<protein>
    <recommendedName>
        <fullName evidence="4">F-box domain-containing protein</fullName>
    </recommendedName>
</protein>
<dbReference type="InterPro" id="IPR052121">
    <property type="entry name" value="F-box_SCF_Substrate_Recog"/>
</dbReference>
<organism evidence="5 6">
    <name type="scientific">Klebsormidium nitens</name>
    <name type="common">Green alga</name>
    <name type="synonym">Ulothrix nitens</name>
    <dbReference type="NCBI Taxonomy" id="105231"/>
    <lineage>
        <taxon>Eukaryota</taxon>
        <taxon>Viridiplantae</taxon>
        <taxon>Streptophyta</taxon>
        <taxon>Klebsormidiophyceae</taxon>
        <taxon>Klebsormidiales</taxon>
        <taxon>Klebsormidiaceae</taxon>
        <taxon>Klebsormidium</taxon>
    </lineage>
</organism>
<keyword evidence="2" id="KW-0833">Ubl conjugation pathway</keyword>
<dbReference type="SUPFAM" id="SSF81383">
    <property type="entry name" value="F-box domain"/>
    <property type="match status" value="1"/>
</dbReference>
<evidence type="ECO:0000256" key="2">
    <source>
        <dbReference type="ARBA" id="ARBA00022786"/>
    </source>
</evidence>
<evidence type="ECO:0000259" key="4">
    <source>
        <dbReference type="PROSITE" id="PS50181"/>
    </source>
</evidence>
<feature type="compositionally biased region" description="Basic and acidic residues" evidence="3">
    <location>
        <begin position="81"/>
        <end position="104"/>
    </location>
</feature>
<reference evidence="5 6" key="1">
    <citation type="journal article" date="2014" name="Nat. Commun.">
        <title>Klebsormidium flaccidum genome reveals primary factors for plant terrestrial adaptation.</title>
        <authorList>
            <person name="Hori K."/>
            <person name="Maruyama F."/>
            <person name="Fujisawa T."/>
            <person name="Togashi T."/>
            <person name="Yamamoto N."/>
            <person name="Seo M."/>
            <person name="Sato S."/>
            <person name="Yamada T."/>
            <person name="Mori H."/>
            <person name="Tajima N."/>
            <person name="Moriyama T."/>
            <person name="Ikeuchi M."/>
            <person name="Watanabe M."/>
            <person name="Wada H."/>
            <person name="Kobayashi K."/>
            <person name="Saito M."/>
            <person name="Masuda T."/>
            <person name="Sasaki-Sekimoto Y."/>
            <person name="Mashiguchi K."/>
            <person name="Awai K."/>
            <person name="Shimojima M."/>
            <person name="Masuda S."/>
            <person name="Iwai M."/>
            <person name="Nobusawa T."/>
            <person name="Narise T."/>
            <person name="Kondo S."/>
            <person name="Saito H."/>
            <person name="Sato R."/>
            <person name="Murakawa M."/>
            <person name="Ihara Y."/>
            <person name="Oshima-Yamada Y."/>
            <person name="Ohtaka K."/>
            <person name="Satoh M."/>
            <person name="Sonobe K."/>
            <person name="Ishii M."/>
            <person name="Ohtani R."/>
            <person name="Kanamori-Sato M."/>
            <person name="Honoki R."/>
            <person name="Miyazaki D."/>
            <person name="Mochizuki H."/>
            <person name="Umetsu J."/>
            <person name="Higashi K."/>
            <person name="Shibata D."/>
            <person name="Kamiya Y."/>
            <person name="Sato N."/>
            <person name="Nakamura Y."/>
            <person name="Tabata S."/>
            <person name="Ida S."/>
            <person name="Kurokawa K."/>
            <person name="Ohta H."/>
        </authorList>
    </citation>
    <scope>NUCLEOTIDE SEQUENCE [LARGE SCALE GENOMIC DNA]</scope>
    <source>
        <strain evidence="5 6">NIES-2285</strain>
    </source>
</reference>
<dbReference type="SMART" id="SM00256">
    <property type="entry name" value="FBOX"/>
    <property type="match status" value="1"/>
</dbReference>
<dbReference type="OrthoDB" id="3219396at2759"/>
<keyword evidence="6" id="KW-1185">Reference proteome</keyword>
<dbReference type="AlphaFoldDB" id="A0A1Y1I9K2"/>
<gene>
    <name evidence="5" type="ORF">KFL_002320100</name>
</gene>
<accession>A0A1Y1I9K2</accession>
<evidence type="ECO:0000313" key="5">
    <source>
        <dbReference type="EMBL" id="GAQ85376.1"/>
    </source>
</evidence>
<comment type="pathway">
    <text evidence="1">Protein modification; protein ubiquitination.</text>
</comment>
<proteinExistence type="predicted"/>
<evidence type="ECO:0000256" key="1">
    <source>
        <dbReference type="ARBA" id="ARBA00004906"/>
    </source>
</evidence>
<feature type="domain" description="F-box" evidence="4">
    <location>
        <begin position="124"/>
        <end position="170"/>
    </location>
</feature>
<dbReference type="OMA" id="SYHQIDD"/>
<feature type="region of interest" description="Disordered" evidence="3">
    <location>
        <begin position="1"/>
        <end position="105"/>
    </location>
</feature>
<dbReference type="PANTHER" id="PTHR46550:SF1">
    <property type="entry name" value="F-BOX PROTEIN 3"/>
    <property type="match status" value="1"/>
</dbReference>
<dbReference type="PANTHER" id="PTHR46550">
    <property type="entry name" value="F-BOX ONLY PROTEIN 3"/>
    <property type="match status" value="1"/>
</dbReference>
<dbReference type="Gene3D" id="1.20.1280.50">
    <property type="match status" value="1"/>
</dbReference>
<dbReference type="PROSITE" id="PS50181">
    <property type="entry name" value="FBOX"/>
    <property type="match status" value="1"/>
</dbReference>
<evidence type="ECO:0000256" key="3">
    <source>
        <dbReference type="SAM" id="MobiDB-lite"/>
    </source>
</evidence>
<dbReference type="GO" id="GO:0005737">
    <property type="term" value="C:cytoplasm"/>
    <property type="evidence" value="ECO:0000318"/>
    <property type="project" value="GO_Central"/>
</dbReference>
<dbReference type="EMBL" id="DF237181">
    <property type="protein sequence ID" value="GAQ85376.1"/>
    <property type="molecule type" value="Genomic_DNA"/>
</dbReference>
<dbReference type="STRING" id="105231.A0A1Y1I9K2"/>
<dbReference type="InterPro" id="IPR001810">
    <property type="entry name" value="F-box_dom"/>
</dbReference>
<dbReference type="Pfam" id="PF12937">
    <property type="entry name" value="F-box-like"/>
    <property type="match status" value="1"/>
</dbReference>